<dbReference type="EMBL" id="CM042047">
    <property type="protein sequence ID" value="KAI3769582.1"/>
    <property type="molecule type" value="Genomic_DNA"/>
</dbReference>
<comment type="caution">
    <text evidence="1">The sequence shown here is derived from an EMBL/GenBank/DDBJ whole genome shotgun (WGS) entry which is preliminary data.</text>
</comment>
<name>A0ACB9FEU4_ARCLA</name>
<organism evidence="1 2">
    <name type="scientific">Arctium lappa</name>
    <name type="common">Greater burdock</name>
    <name type="synonym">Lappa major</name>
    <dbReference type="NCBI Taxonomy" id="4217"/>
    <lineage>
        <taxon>Eukaryota</taxon>
        <taxon>Viridiplantae</taxon>
        <taxon>Streptophyta</taxon>
        <taxon>Embryophyta</taxon>
        <taxon>Tracheophyta</taxon>
        <taxon>Spermatophyta</taxon>
        <taxon>Magnoliopsida</taxon>
        <taxon>eudicotyledons</taxon>
        <taxon>Gunneridae</taxon>
        <taxon>Pentapetalae</taxon>
        <taxon>asterids</taxon>
        <taxon>campanulids</taxon>
        <taxon>Asterales</taxon>
        <taxon>Asteraceae</taxon>
        <taxon>Carduoideae</taxon>
        <taxon>Cardueae</taxon>
        <taxon>Arctiinae</taxon>
        <taxon>Arctium</taxon>
    </lineage>
</organism>
<reference evidence="2" key="1">
    <citation type="journal article" date="2022" name="Mol. Ecol. Resour.">
        <title>The genomes of chicory, endive, great burdock and yacon provide insights into Asteraceae palaeo-polyploidization history and plant inulin production.</title>
        <authorList>
            <person name="Fan W."/>
            <person name="Wang S."/>
            <person name="Wang H."/>
            <person name="Wang A."/>
            <person name="Jiang F."/>
            <person name="Liu H."/>
            <person name="Zhao H."/>
            <person name="Xu D."/>
            <person name="Zhang Y."/>
        </authorList>
    </citation>
    <scope>NUCLEOTIDE SEQUENCE [LARGE SCALE GENOMIC DNA]</scope>
    <source>
        <strain evidence="2">cv. Niubang</strain>
    </source>
</reference>
<sequence length="87" mass="9107">MKINSCLVFALLLLLVSCTLALETSQQETITDQKAKEAAYGGGNYGGGGGGWGCRHGCCYQGYRGGCAKCCASPEEAKAFAEKHARP</sequence>
<gene>
    <name evidence="1" type="ORF">L6452_00691</name>
</gene>
<accession>A0ACB9FEU4</accession>
<proteinExistence type="predicted"/>
<reference evidence="1 2" key="2">
    <citation type="journal article" date="2022" name="Mol. Ecol. Resour.">
        <title>The genomes of chicory, endive, great burdock and yacon provide insights into Asteraceae paleo-polyploidization history and plant inulin production.</title>
        <authorList>
            <person name="Fan W."/>
            <person name="Wang S."/>
            <person name="Wang H."/>
            <person name="Wang A."/>
            <person name="Jiang F."/>
            <person name="Liu H."/>
            <person name="Zhao H."/>
            <person name="Xu D."/>
            <person name="Zhang Y."/>
        </authorList>
    </citation>
    <scope>NUCLEOTIDE SEQUENCE [LARGE SCALE GENOMIC DNA]</scope>
    <source>
        <strain evidence="2">cv. Niubang</strain>
    </source>
</reference>
<dbReference type="Proteomes" id="UP001055879">
    <property type="component" value="Linkage Group LG01"/>
</dbReference>
<evidence type="ECO:0000313" key="2">
    <source>
        <dbReference type="Proteomes" id="UP001055879"/>
    </source>
</evidence>
<evidence type="ECO:0000313" key="1">
    <source>
        <dbReference type="EMBL" id="KAI3769582.1"/>
    </source>
</evidence>
<protein>
    <submittedName>
        <fullName evidence="1">Uncharacterized protein</fullName>
    </submittedName>
</protein>
<keyword evidence="2" id="KW-1185">Reference proteome</keyword>